<reference evidence="2 3" key="2">
    <citation type="submission" date="2018-10" db="EMBL/GenBank/DDBJ databases">
        <authorList>
            <consortium name="Pathogen Informatics"/>
        </authorList>
    </citation>
    <scope>NUCLEOTIDE SEQUENCE [LARGE SCALE GENOMIC DNA]</scope>
</reference>
<dbReference type="WBParaSite" id="EVEC_0001208501-mRNA-1">
    <property type="protein sequence ID" value="EVEC_0001208501-mRNA-1"/>
    <property type="gene ID" value="EVEC_0001208501"/>
</dbReference>
<evidence type="ECO:0000313" key="2">
    <source>
        <dbReference type="EMBL" id="VDD96579.1"/>
    </source>
</evidence>
<keyword evidence="1" id="KW-0496">Mitochondrion</keyword>
<dbReference type="GO" id="GO:0005739">
    <property type="term" value="C:mitochondrion"/>
    <property type="evidence" value="ECO:0007669"/>
    <property type="project" value="UniProtKB-SubCell"/>
</dbReference>
<dbReference type="GO" id="GO:0070681">
    <property type="term" value="P:glutaminyl-tRNAGln biosynthesis via transamidation"/>
    <property type="evidence" value="ECO:0007669"/>
    <property type="project" value="UniProtKB-UniRule"/>
</dbReference>
<dbReference type="EMBL" id="UXUI01011889">
    <property type="protein sequence ID" value="VDD96579.1"/>
    <property type="molecule type" value="Genomic_DNA"/>
</dbReference>
<dbReference type="GO" id="GO:0032543">
    <property type="term" value="P:mitochondrial translation"/>
    <property type="evidence" value="ECO:0007669"/>
    <property type="project" value="UniProtKB-UniRule"/>
</dbReference>
<dbReference type="HAMAP" id="MF_00122">
    <property type="entry name" value="GatC"/>
    <property type="match status" value="1"/>
</dbReference>
<dbReference type="Pfam" id="PF02686">
    <property type="entry name" value="GatC"/>
    <property type="match status" value="1"/>
</dbReference>
<organism evidence="4">
    <name type="scientific">Enterobius vermicularis</name>
    <name type="common">Human pinworm</name>
    <dbReference type="NCBI Taxonomy" id="51028"/>
    <lineage>
        <taxon>Eukaryota</taxon>
        <taxon>Metazoa</taxon>
        <taxon>Ecdysozoa</taxon>
        <taxon>Nematoda</taxon>
        <taxon>Chromadorea</taxon>
        <taxon>Rhabditida</taxon>
        <taxon>Spirurina</taxon>
        <taxon>Oxyuridomorpha</taxon>
        <taxon>Oxyuroidea</taxon>
        <taxon>Oxyuridae</taxon>
        <taxon>Enterobius</taxon>
    </lineage>
</organism>
<keyword evidence="1" id="KW-0436">Ligase</keyword>
<dbReference type="GO" id="GO:0006450">
    <property type="term" value="P:regulation of translational fidelity"/>
    <property type="evidence" value="ECO:0007669"/>
    <property type="project" value="InterPro"/>
</dbReference>
<dbReference type="OrthoDB" id="5394539at2759"/>
<dbReference type="PANTHER" id="PTHR15004:SF0">
    <property type="entry name" value="GLUTAMYL-TRNA(GLN) AMIDOTRANSFERASE SUBUNIT C, MITOCHONDRIAL"/>
    <property type="match status" value="1"/>
</dbReference>
<keyword evidence="1" id="KW-0547">Nucleotide-binding</keyword>
<proteinExistence type="inferred from homology"/>
<name>A0A0N4VMD4_ENTVE</name>
<dbReference type="AlphaFoldDB" id="A0A0N4VMD4"/>
<dbReference type="GO" id="GO:0050567">
    <property type="term" value="F:glutaminyl-tRNA synthase (glutamine-hydrolyzing) activity"/>
    <property type="evidence" value="ECO:0007669"/>
    <property type="project" value="UniProtKB-UniRule"/>
</dbReference>
<dbReference type="SUPFAM" id="SSF141000">
    <property type="entry name" value="Glu-tRNAGln amidotransferase C subunit"/>
    <property type="match status" value="1"/>
</dbReference>
<dbReference type="GO" id="GO:0030956">
    <property type="term" value="C:glutamyl-tRNA(Gln) amidotransferase complex"/>
    <property type="evidence" value="ECO:0007669"/>
    <property type="project" value="UniProtKB-UniRule"/>
</dbReference>
<comment type="function">
    <text evidence="1">Allows the formation of correctly charged Gln-tRNA(Gln) through the transamidation of misacylated Glu-tRNA(Gln) in the mitochondria. The reaction takes place in the presence of glutamine and ATP through an activated gamma-phospho-Glu-tRNA(Gln).</text>
</comment>
<evidence type="ECO:0000313" key="3">
    <source>
        <dbReference type="Proteomes" id="UP000274131"/>
    </source>
</evidence>
<keyword evidence="3" id="KW-1185">Reference proteome</keyword>
<gene>
    <name evidence="2" type="ORF">EVEC_LOCUS11330</name>
</gene>
<sequence>MNSVWLGRVARFCRKLQVRNVFSFKNRDGDVFIPLEPCPSRIDQSLVEEPPYFDEKLIANLERLSLVRFSNEEAVAHLRMAVRYANQLMQLDTENVEPLETVLEDLACPLRDDVVDHTVKKKEVLMNAVELVEDYFVSPPGNVPLQEVSNLDLRKVNEWDLAAMQDTSKKKLFK</sequence>
<dbReference type="InterPro" id="IPR003837">
    <property type="entry name" value="GatC"/>
</dbReference>
<keyword evidence="1" id="KW-0648">Protein biosynthesis</keyword>
<dbReference type="GO" id="GO:0005524">
    <property type="term" value="F:ATP binding"/>
    <property type="evidence" value="ECO:0007669"/>
    <property type="project" value="UniProtKB-KW"/>
</dbReference>
<evidence type="ECO:0000313" key="4">
    <source>
        <dbReference type="WBParaSite" id="EVEC_0001208501-mRNA-1"/>
    </source>
</evidence>
<reference evidence="4" key="1">
    <citation type="submission" date="2017-02" db="UniProtKB">
        <authorList>
            <consortium name="WormBaseParasite"/>
        </authorList>
    </citation>
    <scope>IDENTIFICATION</scope>
</reference>
<dbReference type="Proteomes" id="UP000274131">
    <property type="component" value="Unassembled WGS sequence"/>
</dbReference>
<comment type="subunit">
    <text evidence="1">Subunit of the heterotrimeric GatCAB amidotransferase (AdT) complex, composed of A, B and C subunits.</text>
</comment>
<dbReference type="EC" id="6.3.5.-" evidence="1"/>
<comment type="subcellular location">
    <subcellularLocation>
        <location evidence="1">Mitochondrion</location>
    </subcellularLocation>
</comment>
<dbReference type="PANTHER" id="PTHR15004">
    <property type="entry name" value="GLUTAMYL-TRNA(GLN) AMIDOTRANSFERASE SUBUNIT C, MITOCHONDRIAL"/>
    <property type="match status" value="1"/>
</dbReference>
<keyword evidence="1" id="KW-0067">ATP-binding</keyword>
<accession>A0A0N4VMD4</accession>
<dbReference type="STRING" id="51028.A0A0N4VMD4"/>
<protein>
    <recommendedName>
        <fullName evidence="1">Glutamyl-tRNA(Gln) amidotransferase subunit C, mitochondrial</fullName>
        <shortName evidence="1">Glu-AdT subunit C</shortName>
        <ecNumber evidence="1">6.3.5.-</ecNumber>
    </recommendedName>
</protein>
<dbReference type="InterPro" id="IPR036113">
    <property type="entry name" value="Asp/Glu-ADT_sf_sub_c"/>
</dbReference>
<evidence type="ECO:0000256" key="1">
    <source>
        <dbReference type="HAMAP-Rule" id="MF_03149"/>
    </source>
</evidence>
<comment type="similarity">
    <text evidence="1">Belongs to the GatC family.</text>
</comment>
<comment type="catalytic activity">
    <reaction evidence="1">
        <text>L-glutamyl-tRNA(Gln) + L-glutamine + ATP + H2O = L-glutaminyl-tRNA(Gln) + L-glutamate + ADP + phosphate + H(+)</text>
        <dbReference type="Rhea" id="RHEA:17521"/>
        <dbReference type="Rhea" id="RHEA-COMP:9681"/>
        <dbReference type="Rhea" id="RHEA-COMP:9684"/>
        <dbReference type="ChEBI" id="CHEBI:15377"/>
        <dbReference type="ChEBI" id="CHEBI:15378"/>
        <dbReference type="ChEBI" id="CHEBI:29985"/>
        <dbReference type="ChEBI" id="CHEBI:30616"/>
        <dbReference type="ChEBI" id="CHEBI:43474"/>
        <dbReference type="ChEBI" id="CHEBI:58359"/>
        <dbReference type="ChEBI" id="CHEBI:78520"/>
        <dbReference type="ChEBI" id="CHEBI:78521"/>
        <dbReference type="ChEBI" id="CHEBI:456216"/>
    </reaction>
</comment>